<protein>
    <recommendedName>
        <fullName evidence="2">GTPase-associated system helical domain-containing protein</fullName>
    </recommendedName>
</protein>
<gene>
    <name evidence="3" type="ORF">CEK71_09990</name>
</gene>
<dbReference type="OrthoDB" id="958025at2"/>
<dbReference type="KEGG" id="mpsy:CEK71_09990"/>
<dbReference type="InterPro" id="IPR045523">
    <property type="entry name" value="GASH"/>
</dbReference>
<reference evidence="3 4" key="1">
    <citation type="submission" date="2017-06" db="EMBL/GenBank/DDBJ databases">
        <title>Genome Sequencing of the methanotroph Methylovulum psychrotolerants str. HV10-M2 isolated from a high-altitude environment.</title>
        <authorList>
            <person name="Mateos-Rivera A."/>
        </authorList>
    </citation>
    <scope>NUCLEOTIDE SEQUENCE [LARGE SCALE GENOMIC DNA]</scope>
    <source>
        <strain evidence="3 4">HV10_M2</strain>
    </source>
</reference>
<evidence type="ECO:0000259" key="2">
    <source>
        <dbReference type="Pfam" id="PF19994"/>
    </source>
</evidence>
<accession>A0A1Z4BYP5</accession>
<sequence>MTDLLTQLLNAGLIDKLDGNDDRFTKMEKAAEAIAQELREQPPLLIRAILAALDPNIPPDDPAIVQAEQALIGQWPTMRSVHTDRPVNLLRAILLEACNQATDDYTKVAILWLTVANTLPMLRLGKEEAVVLQMLEVWARRSEENALIGLTTPSKNYLQATIGKLEPIELTTHELYKVDQDSLINTIRTSFSNNSYHGVQYNGFHENMAHILTTEINGCSEALHDGLHESQTETNQQLQNNLIELSESVNKALTSQQHWVIKTQQAGQICLNALWWSEALYSSSLTCSYRELPQAIATVVMAIDLLNEVTKPTPASVGYLLAEAVNRLPEAGFDRKLTLQDLLAALAKNRTKLPKTWLETFIPPPEIGRLSLRDLVVLVLANPTFDIAAAIKRTGASGEFELSLPKFAHALFRQEQAVQLAGSIQ</sequence>
<organism evidence="3 4">
    <name type="scientific">Methylovulum psychrotolerans</name>
    <dbReference type="NCBI Taxonomy" id="1704499"/>
    <lineage>
        <taxon>Bacteria</taxon>
        <taxon>Pseudomonadati</taxon>
        <taxon>Pseudomonadota</taxon>
        <taxon>Gammaproteobacteria</taxon>
        <taxon>Methylococcales</taxon>
        <taxon>Methylococcaceae</taxon>
        <taxon>Methylovulum</taxon>
    </lineage>
</organism>
<evidence type="ECO:0000313" key="4">
    <source>
        <dbReference type="Proteomes" id="UP000197019"/>
    </source>
</evidence>
<evidence type="ECO:0000313" key="3">
    <source>
        <dbReference type="EMBL" id="ASF46379.1"/>
    </source>
</evidence>
<keyword evidence="1" id="KW-0175">Coiled coil</keyword>
<dbReference type="EMBL" id="CP022129">
    <property type="protein sequence ID" value="ASF46379.1"/>
    <property type="molecule type" value="Genomic_DNA"/>
</dbReference>
<dbReference type="Pfam" id="PF19994">
    <property type="entry name" value="GASH"/>
    <property type="match status" value="1"/>
</dbReference>
<proteinExistence type="predicted"/>
<evidence type="ECO:0000256" key="1">
    <source>
        <dbReference type="SAM" id="Coils"/>
    </source>
</evidence>
<dbReference type="AlphaFoldDB" id="A0A1Z4BYP5"/>
<name>A0A1Z4BYP5_9GAMM</name>
<feature type="domain" description="GTPase-associated system helical" evidence="2">
    <location>
        <begin position="5"/>
        <end position="420"/>
    </location>
</feature>
<keyword evidence="4" id="KW-1185">Reference proteome</keyword>
<feature type="coiled-coil region" evidence="1">
    <location>
        <begin position="228"/>
        <end position="255"/>
    </location>
</feature>
<dbReference type="RefSeq" id="WP_088619251.1">
    <property type="nucleotide sequence ID" value="NZ_CP022129.1"/>
</dbReference>
<dbReference type="Proteomes" id="UP000197019">
    <property type="component" value="Chromosome"/>
</dbReference>